<dbReference type="InterPro" id="IPR000980">
    <property type="entry name" value="SH2"/>
</dbReference>
<dbReference type="PANTHER" id="PTHR10155">
    <property type="entry name" value="PHOSPHATIDYLINOSITOL 3-KINASE REGULATORY SUBUNIT"/>
    <property type="match status" value="1"/>
</dbReference>
<dbReference type="Proteomes" id="UP000472267">
    <property type="component" value="Chromosome 6"/>
</dbReference>
<evidence type="ECO:0000259" key="6">
    <source>
        <dbReference type="PROSITE" id="PS50225"/>
    </source>
</evidence>
<dbReference type="OMA" id="CKLTVPY"/>
<dbReference type="Ensembl" id="ENSSFAT00005023304.1">
    <property type="protein sequence ID" value="ENSSFAP00005022372.1"/>
    <property type="gene ID" value="ENSSFAG00005011620.1"/>
</dbReference>
<reference evidence="7" key="1">
    <citation type="submission" date="2019-06" db="EMBL/GenBank/DDBJ databases">
        <authorList>
            <consortium name="Wellcome Sanger Institute Data Sharing"/>
        </authorList>
    </citation>
    <scope>NUCLEOTIDE SEQUENCE [LARGE SCALE GENOMIC DNA]</scope>
</reference>
<comment type="pathway">
    <text evidence="1">Protein modification; protein ubiquitination.</text>
</comment>
<evidence type="ECO:0000313" key="8">
    <source>
        <dbReference type="Proteomes" id="UP000472267"/>
    </source>
</evidence>
<dbReference type="OrthoDB" id="9937362at2759"/>
<reference evidence="7" key="3">
    <citation type="submission" date="2025-09" db="UniProtKB">
        <authorList>
            <consortium name="Ensembl"/>
        </authorList>
    </citation>
    <scope>IDENTIFICATION</scope>
</reference>
<dbReference type="PROSITE" id="PS50001">
    <property type="entry name" value="SH2"/>
    <property type="match status" value="1"/>
</dbReference>
<dbReference type="GO" id="GO:0046854">
    <property type="term" value="P:phosphatidylinositol phosphate biosynthetic process"/>
    <property type="evidence" value="ECO:0007669"/>
    <property type="project" value="TreeGrafter"/>
</dbReference>
<dbReference type="GO" id="GO:0005942">
    <property type="term" value="C:phosphatidylinositol 3-kinase complex"/>
    <property type="evidence" value="ECO:0007669"/>
    <property type="project" value="TreeGrafter"/>
</dbReference>
<gene>
    <name evidence="7" type="primary">LOC115391060</name>
</gene>
<dbReference type="PROSITE" id="PS50225">
    <property type="entry name" value="SOCS"/>
    <property type="match status" value="1"/>
</dbReference>
<organism evidence="7 8">
    <name type="scientific">Salarias fasciatus</name>
    <name type="common">Jewelled blenny</name>
    <name type="synonym">Blennius fasciatus</name>
    <dbReference type="NCBI Taxonomy" id="181472"/>
    <lineage>
        <taxon>Eukaryota</taxon>
        <taxon>Metazoa</taxon>
        <taxon>Chordata</taxon>
        <taxon>Craniata</taxon>
        <taxon>Vertebrata</taxon>
        <taxon>Euteleostomi</taxon>
        <taxon>Actinopterygii</taxon>
        <taxon>Neopterygii</taxon>
        <taxon>Teleostei</taxon>
        <taxon>Neoteleostei</taxon>
        <taxon>Acanthomorphata</taxon>
        <taxon>Ovalentaria</taxon>
        <taxon>Blenniimorphae</taxon>
        <taxon>Blenniiformes</taxon>
        <taxon>Blennioidei</taxon>
        <taxon>Blenniidae</taxon>
        <taxon>Salariinae</taxon>
        <taxon>Salarias</taxon>
    </lineage>
</organism>
<dbReference type="PANTHER" id="PTHR10155:SF4">
    <property type="entry name" value="SUPPRESSOR OF CYTOKINE SIGNALING 1"/>
    <property type="match status" value="1"/>
</dbReference>
<evidence type="ECO:0000313" key="7">
    <source>
        <dbReference type="Ensembl" id="ENSSFAP00005022372.1"/>
    </source>
</evidence>
<dbReference type="InParanoid" id="A0A672GVU3"/>
<dbReference type="GO" id="GO:0046935">
    <property type="term" value="F:1-phosphatidylinositol-3-kinase regulator activity"/>
    <property type="evidence" value="ECO:0007669"/>
    <property type="project" value="TreeGrafter"/>
</dbReference>
<dbReference type="RefSeq" id="XP_029951015.1">
    <property type="nucleotide sequence ID" value="XM_030095155.1"/>
</dbReference>
<reference evidence="7" key="2">
    <citation type="submission" date="2025-08" db="UniProtKB">
        <authorList>
            <consortium name="Ensembl"/>
        </authorList>
    </citation>
    <scope>IDENTIFICATION</scope>
</reference>
<protein>
    <submittedName>
        <fullName evidence="7">Suppressor of cytokine signaling 1-like</fullName>
    </submittedName>
</protein>
<dbReference type="SUPFAM" id="SSF55550">
    <property type="entry name" value="SH2 domain"/>
    <property type="match status" value="1"/>
</dbReference>
<feature type="domain" description="SH2" evidence="5">
    <location>
        <begin position="107"/>
        <end position="199"/>
    </location>
</feature>
<evidence type="ECO:0000259" key="5">
    <source>
        <dbReference type="PROSITE" id="PS50001"/>
    </source>
</evidence>
<name>A0A672GVU3_SALFA</name>
<dbReference type="UniPathway" id="UPA00143"/>
<dbReference type="AlphaFoldDB" id="A0A672GVU3"/>
<feature type="compositionally biased region" description="Low complexity" evidence="4">
    <location>
        <begin position="20"/>
        <end position="32"/>
    </location>
</feature>
<evidence type="ECO:0000256" key="3">
    <source>
        <dbReference type="PROSITE-ProRule" id="PRU00191"/>
    </source>
</evidence>
<dbReference type="InterPro" id="IPR001496">
    <property type="entry name" value="SOCS_box"/>
</dbReference>
<keyword evidence="2 3" id="KW-0727">SH2 domain</keyword>
<evidence type="ECO:0000256" key="2">
    <source>
        <dbReference type="ARBA" id="ARBA00022999"/>
    </source>
</evidence>
<feature type="region of interest" description="Disordered" evidence="4">
    <location>
        <begin position="1"/>
        <end position="51"/>
    </location>
</feature>
<dbReference type="SMART" id="SM00252">
    <property type="entry name" value="SH2"/>
    <property type="match status" value="1"/>
</dbReference>
<dbReference type="GO" id="GO:0016567">
    <property type="term" value="P:protein ubiquitination"/>
    <property type="evidence" value="ECO:0007669"/>
    <property type="project" value="UniProtKB-UniPathway"/>
</dbReference>
<proteinExistence type="predicted"/>
<evidence type="ECO:0000256" key="4">
    <source>
        <dbReference type="SAM" id="MobiDB-lite"/>
    </source>
</evidence>
<evidence type="ECO:0000256" key="1">
    <source>
        <dbReference type="ARBA" id="ARBA00004906"/>
    </source>
</evidence>
<accession>A0A672GVU3</accession>
<dbReference type="GeneID" id="115391060"/>
<dbReference type="InterPro" id="IPR036860">
    <property type="entry name" value="SH2_dom_sf"/>
</dbReference>
<sequence>MVRDNLSGAEVQSQKETEAAETAPEEPAGPTEQPLNSARGQPESREPTERQLNLLLWSKLQLGEELKSSDEPGAEADGLPSHIRPFSSAEEYRLVKRTYQQLQHGGYYWGPMTMEDAHAALSGAPLGTFLIRDSGQSDVFFTLSYQSDDGPTSVRVQLKDLRFNLWGSQKTFASFFALLTHYTRSSCKLTVPYRRQRPERLKQMCRRALIRTHGAENISTLPGLSTQIKDYVCDYPHCI</sequence>
<feature type="domain" description="SOCS box" evidence="6">
    <location>
        <begin position="188"/>
        <end position="238"/>
    </location>
</feature>
<dbReference type="Gene3D" id="3.30.505.10">
    <property type="entry name" value="SH2 domain"/>
    <property type="match status" value="1"/>
</dbReference>
<dbReference type="Pfam" id="PF00017">
    <property type="entry name" value="SH2"/>
    <property type="match status" value="1"/>
</dbReference>
<keyword evidence="8" id="KW-1185">Reference proteome</keyword>